<gene>
    <name evidence="5" type="ORF">LTRI10_LOCUS9024</name>
</gene>
<dbReference type="EMBL" id="OZ034814">
    <property type="protein sequence ID" value="CAL1361659.1"/>
    <property type="molecule type" value="Genomic_DNA"/>
</dbReference>
<dbReference type="Proteomes" id="UP001497516">
    <property type="component" value="Chromosome 10"/>
</dbReference>
<keyword evidence="2 3" id="KW-0732">Signal</keyword>
<dbReference type="Pfam" id="PF13947">
    <property type="entry name" value="GUB_WAK_bind"/>
    <property type="match status" value="1"/>
</dbReference>
<accession>A0AAV2CYS4</accession>
<dbReference type="GO" id="GO:0016020">
    <property type="term" value="C:membrane"/>
    <property type="evidence" value="ECO:0007669"/>
    <property type="project" value="UniProtKB-SubCell"/>
</dbReference>
<evidence type="ECO:0000256" key="2">
    <source>
        <dbReference type="ARBA" id="ARBA00022729"/>
    </source>
</evidence>
<feature type="domain" description="Wall-associated receptor kinase galacturonan-binding" evidence="4">
    <location>
        <begin position="31"/>
        <end position="88"/>
    </location>
</feature>
<dbReference type="PANTHER" id="PTHR33138:SF90">
    <property type="entry name" value="WALL-ASSOCIATED RECEPTOR KINASE GALACTURONAN-BINDING DOMAIN-CONTAINING PROTEIN"/>
    <property type="match status" value="1"/>
</dbReference>
<evidence type="ECO:0000256" key="3">
    <source>
        <dbReference type="SAM" id="SignalP"/>
    </source>
</evidence>
<feature type="chain" id="PRO_5043976756" description="Wall-associated receptor kinase galacturonan-binding domain-containing protein" evidence="3">
    <location>
        <begin position="21"/>
        <end position="223"/>
    </location>
</feature>
<dbReference type="InterPro" id="IPR025287">
    <property type="entry name" value="WAK_GUB"/>
</dbReference>
<proteinExistence type="predicted"/>
<evidence type="ECO:0000259" key="4">
    <source>
        <dbReference type="Pfam" id="PF13947"/>
    </source>
</evidence>
<dbReference type="PANTHER" id="PTHR33138">
    <property type="entry name" value="OS01G0690200 PROTEIN"/>
    <property type="match status" value="1"/>
</dbReference>
<evidence type="ECO:0000256" key="1">
    <source>
        <dbReference type="ARBA" id="ARBA00004167"/>
    </source>
</evidence>
<evidence type="ECO:0000313" key="5">
    <source>
        <dbReference type="EMBL" id="CAL1361659.1"/>
    </source>
</evidence>
<comment type="subcellular location">
    <subcellularLocation>
        <location evidence="1">Membrane</location>
        <topology evidence="1">Single-pass membrane protein</topology>
    </subcellularLocation>
</comment>
<protein>
    <recommendedName>
        <fullName evidence="4">Wall-associated receptor kinase galacturonan-binding domain-containing protein</fullName>
    </recommendedName>
</protein>
<sequence>MYPLPLISFLFFAFFATASSSLPPDGNLSGCHESSSRGSITNIDFPFTGGRRPHYCGSPGFNLTCLDNSTALLTINFLEYRILHIDESRPDLHDTAGCTRDVQNATLASSNFTAAKTENLTLFYNCNYTSLPGVSSMLRSRCNTSFTAPISDVYAGVMANGSLLGPALRDGFEINYADSGNAICICAIGSVKMINHADFQLESIRDSVLCLYTLFPSGFRRPN</sequence>
<reference evidence="5 6" key="1">
    <citation type="submission" date="2024-04" db="EMBL/GenBank/DDBJ databases">
        <authorList>
            <person name="Fracassetti M."/>
        </authorList>
    </citation>
    <scope>NUCLEOTIDE SEQUENCE [LARGE SCALE GENOMIC DNA]</scope>
</reference>
<dbReference type="AlphaFoldDB" id="A0AAV2CYS4"/>
<evidence type="ECO:0000313" key="6">
    <source>
        <dbReference type="Proteomes" id="UP001497516"/>
    </source>
</evidence>
<name>A0AAV2CYS4_9ROSI</name>
<keyword evidence="6" id="KW-1185">Reference proteome</keyword>
<dbReference type="GO" id="GO:0030247">
    <property type="term" value="F:polysaccharide binding"/>
    <property type="evidence" value="ECO:0007669"/>
    <property type="project" value="InterPro"/>
</dbReference>
<feature type="signal peptide" evidence="3">
    <location>
        <begin position="1"/>
        <end position="20"/>
    </location>
</feature>
<organism evidence="5 6">
    <name type="scientific">Linum trigynum</name>
    <dbReference type="NCBI Taxonomy" id="586398"/>
    <lineage>
        <taxon>Eukaryota</taxon>
        <taxon>Viridiplantae</taxon>
        <taxon>Streptophyta</taxon>
        <taxon>Embryophyta</taxon>
        <taxon>Tracheophyta</taxon>
        <taxon>Spermatophyta</taxon>
        <taxon>Magnoliopsida</taxon>
        <taxon>eudicotyledons</taxon>
        <taxon>Gunneridae</taxon>
        <taxon>Pentapetalae</taxon>
        <taxon>rosids</taxon>
        <taxon>fabids</taxon>
        <taxon>Malpighiales</taxon>
        <taxon>Linaceae</taxon>
        <taxon>Linum</taxon>
    </lineage>
</organism>